<comment type="subcellular location">
    <subcellularLocation>
        <location evidence="1">Membrane</location>
        <topology evidence="1">Single-pass membrane protein</topology>
    </subcellularLocation>
</comment>
<dbReference type="GO" id="GO:0043386">
    <property type="term" value="P:mycotoxin biosynthetic process"/>
    <property type="evidence" value="ECO:0007669"/>
    <property type="project" value="InterPro"/>
</dbReference>
<evidence type="ECO:0000313" key="9">
    <source>
        <dbReference type="Proteomes" id="UP001321760"/>
    </source>
</evidence>
<evidence type="ECO:0000256" key="4">
    <source>
        <dbReference type="ARBA" id="ARBA00023026"/>
    </source>
</evidence>
<dbReference type="GO" id="GO:0016020">
    <property type="term" value="C:membrane"/>
    <property type="evidence" value="ECO:0007669"/>
    <property type="project" value="UniProtKB-SubCell"/>
</dbReference>
<dbReference type="Proteomes" id="UP001321760">
    <property type="component" value="Unassembled WGS sequence"/>
</dbReference>
<accession>A0AAV9GD96</accession>
<gene>
    <name evidence="8" type="ORF">QBC34DRAFT_429252</name>
</gene>
<evidence type="ECO:0000256" key="7">
    <source>
        <dbReference type="ARBA" id="ARBA00035112"/>
    </source>
</evidence>
<evidence type="ECO:0000256" key="1">
    <source>
        <dbReference type="ARBA" id="ARBA00004167"/>
    </source>
</evidence>
<keyword evidence="5" id="KW-0472">Membrane</keyword>
<dbReference type="EMBL" id="MU865968">
    <property type="protein sequence ID" value="KAK4445117.1"/>
    <property type="molecule type" value="Genomic_DNA"/>
</dbReference>
<evidence type="ECO:0000256" key="3">
    <source>
        <dbReference type="ARBA" id="ARBA00022989"/>
    </source>
</evidence>
<evidence type="ECO:0000313" key="8">
    <source>
        <dbReference type="EMBL" id="KAK4445117.1"/>
    </source>
</evidence>
<evidence type="ECO:0000256" key="6">
    <source>
        <dbReference type="ARBA" id="ARBA00023180"/>
    </source>
</evidence>
<dbReference type="PANTHER" id="PTHR33365:SF7">
    <property type="entry name" value="TAT PATHWAY SIGNAL SEQUENCE"/>
    <property type="match status" value="1"/>
</dbReference>
<comment type="similarity">
    <text evidence="7">Belongs to the ustYa family.</text>
</comment>
<sequence length="286" mass="32025">MNPATRIMGGYASLRTSDSDLSEKGGSQVTDGDAGTPILRQGWRFWSRGLPLLALHGMLLVANIIVAISYNTWSSSICSHGPQNQNSAARNIIEYEGKKFQLSAIYSPDGSPNPHKPNNFLGPPRPELEEEWETILGDINIRLQRSEMDQFAHDNDLIELADGSGYWNTMAVHHGLHCVKRLHHYIHKEYYYEGINGSDAFRLLEHTEHCLDWLRHDRLPIALDNGNHQCVKWEPLAAWIKDRAFDPQKPGLVVHPILGEVFANGQGGDKIGITTQIDSIPPEAHT</sequence>
<dbReference type="AlphaFoldDB" id="A0AAV9GD96"/>
<evidence type="ECO:0000256" key="5">
    <source>
        <dbReference type="ARBA" id="ARBA00023136"/>
    </source>
</evidence>
<keyword evidence="2" id="KW-0812">Transmembrane</keyword>
<keyword evidence="6" id="KW-0325">Glycoprotein</keyword>
<keyword evidence="9" id="KW-1185">Reference proteome</keyword>
<organism evidence="8 9">
    <name type="scientific">Podospora aff. communis PSN243</name>
    <dbReference type="NCBI Taxonomy" id="3040156"/>
    <lineage>
        <taxon>Eukaryota</taxon>
        <taxon>Fungi</taxon>
        <taxon>Dikarya</taxon>
        <taxon>Ascomycota</taxon>
        <taxon>Pezizomycotina</taxon>
        <taxon>Sordariomycetes</taxon>
        <taxon>Sordariomycetidae</taxon>
        <taxon>Sordariales</taxon>
        <taxon>Podosporaceae</taxon>
        <taxon>Podospora</taxon>
    </lineage>
</organism>
<dbReference type="PANTHER" id="PTHR33365">
    <property type="entry name" value="YALI0B05434P"/>
    <property type="match status" value="1"/>
</dbReference>
<keyword evidence="4" id="KW-0843">Virulence</keyword>
<evidence type="ECO:0008006" key="10">
    <source>
        <dbReference type="Google" id="ProtNLM"/>
    </source>
</evidence>
<proteinExistence type="inferred from homology"/>
<comment type="caution">
    <text evidence="8">The sequence shown here is derived from an EMBL/GenBank/DDBJ whole genome shotgun (WGS) entry which is preliminary data.</text>
</comment>
<evidence type="ECO:0000256" key="2">
    <source>
        <dbReference type="ARBA" id="ARBA00022692"/>
    </source>
</evidence>
<name>A0AAV9GD96_9PEZI</name>
<keyword evidence="3" id="KW-1133">Transmembrane helix</keyword>
<reference evidence="8" key="2">
    <citation type="submission" date="2023-05" db="EMBL/GenBank/DDBJ databases">
        <authorList>
            <consortium name="Lawrence Berkeley National Laboratory"/>
            <person name="Steindorff A."/>
            <person name="Hensen N."/>
            <person name="Bonometti L."/>
            <person name="Westerberg I."/>
            <person name="Brannstrom I.O."/>
            <person name="Guillou S."/>
            <person name="Cros-Aarteil S."/>
            <person name="Calhoun S."/>
            <person name="Haridas S."/>
            <person name="Kuo A."/>
            <person name="Mondo S."/>
            <person name="Pangilinan J."/>
            <person name="Riley R."/>
            <person name="Labutti K."/>
            <person name="Andreopoulos B."/>
            <person name="Lipzen A."/>
            <person name="Chen C."/>
            <person name="Yanf M."/>
            <person name="Daum C."/>
            <person name="Ng V."/>
            <person name="Clum A."/>
            <person name="Ohm R."/>
            <person name="Martin F."/>
            <person name="Silar P."/>
            <person name="Natvig D."/>
            <person name="Lalanne C."/>
            <person name="Gautier V."/>
            <person name="Ament-Velasquez S.L."/>
            <person name="Kruys A."/>
            <person name="Hutchinson M.I."/>
            <person name="Powell A.J."/>
            <person name="Barry K."/>
            <person name="Miller A.N."/>
            <person name="Grigoriev I.V."/>
            <person name="Debuchy R."/>
            <person name="Gladieux P."/>
            <person name="Thoren M.H."/>
            <person name="Johannesson H."/>
        </authorList>
    </citation>
    <scope>NUCLEOTIDE SEQUENCE</scope>
    <source>
        <strain evidence="8">PSN243</strain>
    </source>
</reference>
<dbReference type="InterPro" id="IPR021765">
    <property type="entry name" value="UstYa-like"/>
</dbReference>
<dbReference type="Pfam" id="PF11807">
    <property type="entry name" value="UstYa"/>
    <property type="match status" value="1"/>
</dbReference>
<reference evidence="8" key="1">
    <citation type="journal article" date="2023" name="Mol. Phylogenet. Evol.">
        <title>Genome-scale phylogeny and comparative genomics of the fungal order Sordariales.</title>
        <authorList>
            <person name="Hensen N."/>
            <person name="Bonometti L."/>
            <person name="Westerberg I."/>
            <person name="Brannstrom I.O."/>
            <person name="Guillou S."/>
            <person name="Cros-Aarteil S."/>
            <person name="Calhoun S."/>
            <person name="Haridas S."/>
            <person name="Kuo A."/>
            <person name="Mondo S."/>
            <person name="Pangilinan J."/>
            <person name="Riley R."/>
            <person name="LaButti K."/>
            <person name="Andreopoulos B."/>
            <person name="Lipzen A."/>
            <person name="Chen C."/>
            <person name="Yan M."/>
            <person name="Daum C."/>
            <person name="Ng V."/>
            <person name="Clum A."/>
            <person name="Steindorff A."/>
            <person name="Ohm R.A."/>
            <person name="Martin F."/>
            <person name="Silar P."/>
            <person name="Natvig D.O."/>
            <person name="Lalanne C."/>
            <person name="Gautier V."/>
            <person name="Ament-Velasquez S.L."/>
            <person name="Kruys A."/>
            <person name="Hutchinson M.I."/>
            <person name="Powell A.J."/>
            <person name="Barry K."/>
            <person name="Miller A.N."/>
            <person name="Grigoriev I.V."/>
            <person name="Debuchy R."/>
            <person name="Gladieux P."/>
            <person name="Hiltunen Thoren M."/>
            <person name="Johannesson H."/>
        </authorList>
    </citation>
    <scope>NUCLEOTIDE SEQUENCE</scope>
    <source>
        <strain evidence="8">PSN243</strain>
    </source>
</reference>
<protein>
    <recommendedName>
        <fullName evidence="10">DUF3328 domain-containing protein</fullName>
    </recommendedName>
</protein>